<keyword evidence="4 6" id="KW-1133">Transmembrane helix</keyword>
<dbReference type="SUPFAM" id="SSF81342">
    <property type="entry name" value="Transmembrane di-heme cytochromes"/>
    <property type="match status" value="1"/>
</dbReference>
<dbReference type="GO" id="GO:0005886">
    <property type="term" value="C:plasma membrane"/>
    <property type="evidence" value="ECO:0007669"/>
    <property type="project" value="UniProtKB-SubCell"/>
</dbReference>
<sequence>MDQKVSSSSPTVAVWDLPTRLFHWILVAAILLLFLSGEIGGLDLSLPLPGGERLMLGNMDLHMLLGETVLGLVIFRVLWGLIGSSTARFATFVRGPAAVIDYLKALKRGELPLSVGHNPAGALMILALLALAFVQVGTGLFANDDIFSEGPLAHLVSKGTSDLLTGVHGALFNLLGLAILAHVGAAVYYRLRGKNLILSMLTGRKAAELIPAGAELPRLQSFWLAVPVALIAAGAVWVLVHQL</sequence>
<dbReference type="Gene3D" id="1.20.950.20">
    <property type="entry name" value="Transmembrane di-heme cytochromes, Chain C"/>
    <property type="match status" value="1"/>
</dbReference>
<dbReference type="OrthoDB" id="196472at2"/>
<evidence type="ECO:0000313" key="9">
    <source>
        <dbReference type="Proteomes" id="UP000185678"/>
    </source>
</evidence>
<evidence type="ECO:0000313" key="8">
    <source>
        <dbReference type="EMBL" id="SIT07931.1"/>
    </source>
</evidence>
<evidence type="ECO:0000256" key="1">
    <source>
        <dbReference type="ARBA" id="ARBA00004651"/>
    </source>
</evidence>
<dbReference type="RefSeq" id="WP_076401510.1">
    <property type="nucleotide sequence ID" value="NZ_FTOA01000006.1"/>
</dbReference>
<organism evidence="8 9">
    <name type="scientific">Insolitispirillum peregrinum</name>
    <dbReference type="NCBI Taxonomy" id="80876"/>
    <lineage>
        <taxon>Bacteria</taxon>
        <taxon>Pseudomonadati</taxon>
        <taxon>Pseudomonadota</taxon>
        <taxon>Alphaproteobacteria</taxon>
        <taxon>Rhodospirillales</taxon>
        <taxon>Novispirillaceae</taxon>
        <taxon>Insolitispirillum</taxon>
    </lineage>
</organism>
<feature type="transmembrane region" description="Helical" evidence="6">
    <location>
        <begin position="21"/>
        <end position="41"/>
    </location>
</feature>
<evidence type="ECO:0000256" key="6">
    <source>
        <dbReference type="SAM" id="Phobius"/>
    </source>
</evidence>
<feature type="transmembrane region" description="Helical" evidence="6">
    <location>
        <begin position="222"/>
        <end position="240"/>
    </location>
</feature>
<dbReference type="GO" id="GO:0022904">
    <property type="term" value="P:respiratory electron transport chain"/>
    <property type="evidence" value="ECO:0007669"/>
    <property type="project" value="InterPro"/>
</dbReference>
<dbReference type="PANTHER" id="PTHR30485:SF2">
    <property type="entry name" value="BLL0597 PROTEIN"/>
    <property type="match status" value="1"/>
</dbReference>
<dbReference type="EMBL" id="FTOA01000006">
    <property type="protein sequence ID" value="SIT07931.1"/>
    <property type="molecule type" value="Genomic_DNA"/>
</dbReference>
<dbReference type="PANTHER" id="PTHR30485">
    <property type="entry name" value="NI/FE-HYDROGENASE 1 B-TYPE CYTOCHROME SUBUNIT"/>
    <property type="match status" value="1"/>
</dbReference>
<dbReference type="Proteomes" id="UP000185678">
    <property type="component" value="Unassembled WGS sequence"/>
</dbReference>
<comment type="subcellular location">
    <subcellularLocation>
        <location evidence="1">Cell membrane</location>
        <topology evidence="1">Multi-pass membrane protein</topology>
    </subcellularLocation>
</comment>
<proteinExistence type="predicted"/>
<reference evidence="8 9" key="1">
    <citation type="submission" date="2017-01" db="EMBL/GenBank/DDBJ databases">
        <authorList>
            <person name="Mah S.A."/>
            <person name="Swanson W.J."/>
            <person name="Moy G.W."/>
            <person name="Vacquier V.D."/>
        </authorList>
    </citation>
    <scope>NUCLEOTIDE SEQUENCE [LARGE SCALE GENOMIC DNA]</scope>
    <source>
        <strain evidence="8 9">DSM 11589</strain>
    </source>
</reference>
<feature type="domain" description="Cytochrome b561 bacterial/Ni-hydrogenase" evidence="7">
    <location>
        <begin position="14"/>
        <end position="203"/>
    </location>
</feature>
<evidence type="ECO:0000256" key="2">
    <source>
        <dbReference type="ARBA" id="ARBA00022475"/>
    </source>
</evidence>
<dbReference type="Pfam" id="PF01292">
    <property type="entry name" value="Ni_hydr_CYTB"/>
    <property type="match status" value="1"/>
</dbReference>
<keyword evidence="9" id="KW-1185">Reference proteome</keyword>
<keyword evidence="5 6" id="KW-0472">Membrane</keyword>
<keyword evidence="3 6" id="KW-0812">Transmembrane</keyword>
<dbReference type="GO" id="GO:0020037">
    <property type="term" value="F:heme binding"/>
    <property type="evidence" value="ECO:0007669"/>
    <property type="project" value="TreeGrafter"/>
</dbReference>
<feature type="transmembrane region" description="Helical" evidence="6">
    <location>
        <begin position="120"/>
        <end position="142"/>
    </location>
</feature>
<dbReference type="InterPro" id="IPR016174">
    <property type="entry name" value="Di-haem_cyt_TM"/>
</dbReference>
<evidence type="ECO:0000256" key="3">
    <source>
        <dbReference type="ARBA" id="ARBA00022692"/>
    </source>
</evidence>
<dbReference type="AlphaFoldDB" id="A0A1N7PBH5"/>
<dbReference type="GO" id="GO:0009055">
    <property type="term" value="F:electron transfer activity"/>
    <property type="evidence" value="ECO:0007669"/>
    <property type="project" value="InterPro"/>
</dbReference>
<feature type="transmembrane region" description="Helical" evidence="6">
    <location>
        <begin position="61"/>
        <end position="82"/>
    </location>
</feature>
<accession>A0A1N7PBH5</accession>
<keyword evidence="2" id="KW-1003">Cell membrane</keyword>
<evidence type="ECO:0000256" key="4">
    <source>
        <dbReference type="ARBA" id="ARBA00022989"/>
    </source>
</evidence>
<dbReference type="InterPro" id="IPR011577">
    <property type="entry name" value="Cyt_b561_bac/Ni-Hgenase"/>
</dbReference>
<name>A0A1N7PBH5_9PROT</name>
<evidence type="ECO:0000259" key="7">
    <source>
        <dbReference type="Pfam" id="PF01292"/>
    </source>
</evidence>
<feature type="transmembrane region" description="Helical" evidence="6">
    <location>
        <begin position="170"/>
        <end position="191"/>
    </location>
</feature>
<gene>
    <name evidence="8" type="ORF">SAMN05421779_106206</name>
</gene>
<protein>
    <submittedName>
        <fullName evidence="8">Cytochrome b</fullName>
    </submittedName>
</protein>
<dbReference type="STRING" id="80876.SAMN05421779_106206"/>
<dbReference type="InterPro" id="IPR051542">
    <property type="entry name" value="Hydrogenase_cytochrome"/>
</dbReference>
<evidence type="ECO:0000256" key="5">
    <source>
        <dbReference type="ARBA" id="ARBA00023136"/>
    </source>
</evidence>